<evidence type="ECO:0000313" key="1">
    <source>
        <dbReference type="EMBL" id="MED6161852.1"/>
    </source>
</evidence>
<organism evidence="1 2">
    <name type="scientific">Stylosanthes scabra</name>
    <dbReference type="NCBI Taxonomy" id="79078"/>
    <lineage>
        <taxon>Eukaryota</taxon>
        <taxon>Viridiplantae</taxon>
        <taxon>Streptophyta</taxon>
        <taxon>Embryophyta</taxon>
        <taxon>Tracheophyta</taxon>
        <taxon>Spermatophyta</taxon>
        <taxon>Magnoliopsida</taxon>
        <taxon>eudicotyledons</taxon>
        <taxon>Gunneridae</taxon>
        <taxon>Pentapetalae</taxon>
        <taxon>rosids</taxon>
        <taxon>fabids</taxon>
        <taxon>Fabales</taxon>
        <taxon>Fabaceae</taxon>
        <taxon>Papilionoideae</taxon>
        <taxon>50 kb inversion clade</taxon>
        <taxon>dalbergioids sensu lato</taxon>
        <taxon>Dalbergieae</taxon>
        <taxon>Pterocarpus clade</taxon>
        <taxon>Stylosanthes</taxon>
    </lineage>
</organism>
<name>A0ABU6UKM3_9FABA</name>
<protein>
    <submittedName>
        <fullName evidence="1">Protein PLASTID REDOX INSENSITIVE 2, chloroplastic</fullName>
    </submittedName>
</protein>
<dbReference type="PANTHER" id="PTHR35987">
    <property type="entry name" value="PROTEIN PLASTID REDOX INSENSITIVE 2, CHLOROPLASTIC-RELATED"/>
    <property type="match status" value="1"/>
</dbReference>
<reference evidence="1 2" key="1">
    <citation type="journal article" date="2023" name="Plants (Basel)">
        <title>Bridging the Gap: Combining Genomics and Transcriptomics Approaches to Understand Stylosanthes scabra, an Orphan Legume from the Brazilian Caatinga.</title>
        <authorList>
            <person name="Ferreira-Neto J.R.C."/>
            <person name="da Silva M.D."/>
            <person name="Binneck E."/>
            <person name="de Melo N.F."/>
            <person name="da Silva R.H."/>
            <person name="de Melo A.L.T.M."/>
            <person name="Pandolfi V."/>
            <person name="Bustamante F.O."/>
            <person name="Brasileiro-Vidal A.C."/>
            <person name="Benko-Iseppon A.M."/>
        </authorList>
    </citation>
    <scope>NUCLEOTIDE SEQUENCE [LARGE SCALE GENOMIC DNA]</scope>
    <source>
        <tissue evidence="1">Leaves</tissue>
    </source>
</reference>
<dbReference type="EMBL" id="JASCZI010121462">
    <property type="protein sequence ID" value="MED6161852.1"/>
    <property type="molecule type" value="Genomic_DNA"/>
</dbReference>
<dbReference type="InterPro" id="IPR039349">
    <property type="entry name" value="PRIN2"/>
</dbReference>
<dbReference type="Proteomes" id="UP001341840">
    <property type="component" value="Unassembled WGS sequence"/>
</dbReference>
<gene>
    <name evidence="1" type="primary">PRIN2_2</name>
    <name evidence="1" type="ORF">PIB30_064677</name>
</gene>
<proteinExistence type="predicted"/>
<sequence length="75" mass="8346">MSGVAAAALCEIFSTFLHSEYEGPRMLLVIPFIDMVDAVSKRELLGRPQATRAAVKWAQSNVNKDRREWNGGHSN</sequence>
<dbReference type="PANTHER" id="PTHR35987:SF2">
    <property type="entry name" value="PROTEIN PLASTID REDOX INSENSITIVE 2, CHLOROPLASTIC"/>
    <property type="match status" value="1"/>
</dbReference>
<keyword evidence="2" id="KW-1185">Reference proteome</keyword>
<evidence type="ECO:0000313" key="2">
    <source>
        <dbReference type="Proteomes" id="UP001341840"/>
    </source>
</evidence>
<accession>A0ABU6UKM3</accession>
<comment type="caution">
    <text evidence="1">The sequence shown here is derived from an EMBL/GenBank/DDBJ whole genome shotgun (WGS) entry which is preliminary data.</text>
</comment>